<proteinExistence type="predicted"/>
<dbReference type="InterPro" id="IPR019734">
    <property type="entry name" value="TPR_rpt"/>
</dbReference>
<dbReference type="Proteomes" id="UP000184476">
    <property type="component" value="Unassembled WGS sequence"/>
</dbReference>
<reference evidence="2 3" key="1">
    <citation type="submission" date="2016-11" db="EMBL/GenBank/DDBJ databases">
        <authorList>
            <person name="Jaros S."/>
            <person name="Januszkiewicz K."/>
            <person name="Wedrychowicz H."/>
        </authorList>
    </citation>
    <scope>NUCLEOTIDE SEQUENCE [LARGE SCALE GENOMIC DNA]</scope>
    <source>
        <strain evidence="2 3">DSM 44666</strain>
    </source>
</reference>
<gene>
    <name evidence="2" type="ORF">SAMN05444392_10894</name>
</gene>
<dbReference type="EMBL" id="FQVL01000008">
    <property type="protein sequence ID" value="SHF14168.1"/>
    <property type="molecule type" value="Genomic_DNA"/>
</dbReference>
<accession>A0A1M4Z892</accession>
<evidence type="ECO:0000256" key="1">
    <source>
        <dbReference type="SAM" id="Coils"/>
    </source>
</evidence>
<keyword evidence="1" id="KW-0175">Coiled coil</keyword>
<dbReference type="SUPFAM" id="SSF48452">
    <property type="entry name" value="TPR-like"/>
    <property type="match status" value="2"/>
</dbReference>
<dbReference type="Gene3D" id="1.25.40.10">
    <property type="entry name" value="Tetratricopeptide repeat domain"/>
    <property type="match status" value="2"/>
</dbReference>
<dbReference type="AlphaFoldDB" id="A0A1M4Z892"/>
<dbReference type="SMART" id="SM00028">
    <property type="entry name" value="TPR"/>
    <property type="match status" value="4"/>
</dbReference>
<evidence type="ECO:0000313" key="2">
    <source>
        <dbReference type="EMBL" id="SHF14168.1"/>
    </source>
</evidence>
<feature type="coiled-coil region" evidence="1">
    <location>
        <begin position="323"/>
        <end position="350"/>
    </location>
</feature>
<evidence type="ECO:0000313" key="3">
    <source>
        <dbReference type="Proteomes" id="UP000184476"/>
    </source>
</evidence>
<sequence>MDYLLTKLETSIGELEQQYLKEQEFKDQVLSYHLMVIEGVIDLFGSEALHYVSRSIKRVGKKIEEGHSEYPKMLLLHGKKRFKKNDPKSEAYYFKAKDSVNKSFEQDHNNVKAAAYNDLGYIEYLRNNLDRAIYFMEKGLKAFNENGDELHLKYTLLSNQALFYEKLGMINKAKECLSILWSEYGKIDQAATKGRMYVVQARIYQYERDYESAKKCVRDGMVLARINKLRETAFALWTILGAIMRETGHNEVAEDSLKTAITIYDHLATDQERNIIQTHLEYARLLIDQRRWDEAQLHISLAISLCDKHDDALRKTKSMILHAELYMLQNQQLEAKIKLHEAKKIATEHNFNKLLLDILMHLANIHEEDEPDLFQQILAEKYAIEKAMRGGIHMLRSDEPGTS</sequence>
<organism evidence="2 3">
    <name type="scientific">Seinonella peptonophila</name>
    <dbReference type="NCBI Taxonomy" id="112248"/>
    <lineage>
        <taxon>Bacteria</taxon>
        <taxon>Bacillati</taxon>
        <taxon>Bacillota</taxon>
        <taxon>Bacilli</taxon>
        <taxon>Bacillales</taxon>
        <taxon>Thermoactinomycetaceae</taxon>
        <taxon>Seinonella</taxon>
    </lineage>
</organism>
<protein>
    <recommendedName>
        <fullName evidence="4">Tetratricopeptide repeat-containing protein</fullName>
    </recommendedName>
</protein>
<dbReference type="InterPro" id="IPR011990">
    <property type="entry name" value="TPR-like_helical_dom_sf"/>
</dbReference>
<dbReference type="OrthoDB" id="2985470at2"/>
<dbReference type="RefSeq" id="WP_073155321.1">
    <property type="nucleotide sequence ID" value="NZ_FQVL01000008.1"/>
</dbReference>
<name>A0A1M4Z892_9BACL</name>
<dbReference type="STRING" id="112248.SAMN05444392_10894"/>
<keyword evidence="3" id="KW-1185">Reference proteome</keyword>
<evidence type="ECO:0008006" key="4">
    <source>
        <dbReference type="Google" id="ProtNLM"/>
    </source>
</evidence>